<accession>B1WYM4</accession>
<gene>
    <name evidence="1" type="ordered locus">cce_1691</name>
</gene>
<organism evidence="1 2">
    <name type="scientific">Crocosphaera subtropica (strain ATCC 51142 / BH68)</name>
    <name type="common">Cyanothece sp. (strain ATCC 51142)</name>
    <dbReference type="NCBI Taxonomy" id="43989"/>
    <lineage>
        <taxon>Bacteria</taxon>
        <taxon>Bacillati</taxon>
        <taxon>Cyanobacteriota</taxon>
        <taxon>Cyanophyceae</taxon>
        <taxon>Oscillatoriophycideae</taxon>
        <taxon>Chroococcales</taxon>
        <taxon>Aphanothecaceae</taxon>
        <taxon>Crocosphaera</taxon>
        <taxon>Crocosphaera subtropica</taxon>
    </lineage>
</organism>
<evidence type="ECO:0000313" key="2">
    <source>
        <dbReference type="Proteomes" id="UP000001203"/>
    </source>
</evidence>
<protein>
    <submittedName>
        <fullName evidence="1">Uncharacterized protein</fullName>
    </submittedName>
</protein>
<dbReference type="KEGG" id="cyt:cce_1691"/>
<reference evidence="1 2" key="1">
    <citation type="journal article" date="2008" name="Proc. Natl. Acad. Sci. U.S.A.">
        <title>The genome of Cyanothece 51142, a unicellular diazotrophic cyanobacterium important in the marine nitrogen cycle.</title>
        <authorList>
            <person name="Welsh E.A."/>
            <person name="Liberton M."/>
            <person name="Stoeckel J."/>
            <person name="Loh T."/>
            <person name="Elvitigala T."/>
            <person name="Wang C."/>
            <person name="Wollam A."/>
            <person name="Fulton R.S."/>
            <person name="Clifton S.W."/>
            <person name="Jacobs J.M."/>
            <person name="Aurora R."/>
            <person name="Ghosh B.K."/>
            <person name="Sherman L.A."/>
            <person name="Smith R.D."/>
            <person name="Wilson R.K."/>
            <person name="Pakrasi H.B."/>
        </authorList>
    </citation>
    <scope>NUCLEOTIDE SEQUENCE [LARGE SCALE GENOMIC DNA]</scope>
    <source>
        <strain evidence="2">ATCC 51142 / BH68</strain>
    </source>
</reference>
<name>B1WYM4_CROS5</name>
<dbReference type="STRING" id="43989.cce_1691"/>
<keyword evidence="2" id="KW-1185">Reference proteome</keyword>
<dbReference type="AlphaFoldDB" id="B1WYM4"/>
<dbReference type="EMBL" id="CP000806">
    <property type="protein sequence ID" value="ACB51041.1"/>
    <property type="molecule type" value="Genomic_DNA"/>
</dbReference>
<sequence>MIIIDDINFISLVNCDHPPASVGFFADPCTPGERG</sequence>
<proteinExistence type="predicted"/>
<dbReference type="HOGENOM" id="CLU_3364506_0_0_3"/>
<evidence type="ECO:0000313" key="1">
    <source>
        <dbReference type="EMBL" id="ACB51041.1"/>
    </source>
</evidence>
<dbReference type="Proteomes" id="UP000001203">
    <property type="component" value="Chromosome circular"/>
</dbReference>